<organism evidence="3 4">
    <name type="scientific">Curtobacterium salicis</name>
    <dbReference type="NCBI Taxonomy" id="1779862"/>
    <lineage>
        <taxon>Bacteria</taxon>
        <taxon>Bacillati</taxon>
        <taxon>Actinomycetota</taxon>
        <taxon>Actinomycetes</taxon>
        <taxon>Micrococcales</taxon>
        <taxon>Microbacteriaceae</taxon>
        <taxon>Curtobacterium</taxon>
    </lineage>
</organism>
<dbReference type="CDD" id="cd00093">
    <property type="entry name" value="HTH_XRE"/>
    <property type="match status" value="1"/>
</dbReference>
<evidence type="ECO:0000313" key="4">
    <source>
        <dbReference type="Proteomes" id="UP001318300"/>
    </source>
</evidence>
<reference evidence="3 4" key="1">
    <citation type="submission" date="2020-03" db="EMBL/GenBank/DDBJ databases">
        <title>Above-ground endophytic microbial communities from plants in different locations in the United States.</title>
        <authorList>
            <person name="Frank C."/>
        </authorList>
    </citation>
    <scope>NUCLEOTIDE SEQUENCE [LARGE SCALE GENOMIC DNA]</scope>
    <source>
        <strain evidence="3 4">WW7</strain>
    </source>
</reference>
<comment type="caution">
    <text evidence="3">The sequence shown here is derived from an EMBL/GenBank/DDBJ whole genome shotgun (WGS) entry which is preliminary data.</text>
</comment>
<feature type="domain" description="HTH cro/C1-type" evidence="2">
    <location>
        <begin position="5"/>
        <end position="59"/>
    </location>
</feature>
<dbReference type="InterPro" id="IPR010982">
    <property type="entry name" value="Lambda_DNA-bd_dom_sf"/>
</dbReference>
<evidence type="ECO:0000313" key="3">
    <source>
        <dbReference type="EMBL" id="NII42260.1"/>
    </source>
</evidence>
<evidence type="ECO:0000259" key="2">
    <source>
        <dbReference type="PROSITE" id="PS50943"/>
    </source>
</evidence>
<dbReference type="EMBL" id="JAAOYO010000004">
    <property type="protein sequence ID" value="NII42260.1"/>
    <property type="molecule type" value="Genomic_DNA"/>
</dbReference>
<dbReference type="Proteomes" id="UP001318300">
    <property type="component" value="Unassembled WGS sequence"/>
</dbReference>
<sequence length="139" mass="15288">MSAELRAESSRRNIGVRELGERSRLPYSTVSKSLRGARVIDVEELGRLCHGLDIEPAEILRNAEIAIRRHGATYFDTLAAADAADLARWGLKPNLSVVPTPQDEDTSEDYDVIPDTSHLEALPKAARRGQRKADEPAAD</sequence>
<keyword evidence="4" id="KW-1185">Reference proteome</keyword>
<dbReference type="Gene3D" id="1.10.260.40">
    <property type="entry name" value="lambda repressor-like DNA-binding domains"/>
    <property type="match status" value="1"/>
</dbReference>
<accession>A0ABX0TEQ2</accession>
<feature type="compositionally biased region" description="Acidic residues" evidence="1">
    <location>
        <begin position="102"/>
        <end position="112"/>
    </location>
</feature>
<protein>
    <submittedName>
        <fullName evidence="3">Transcriptional regulator with XRE-family HTH domain</fullName>
    </submittedName>
</protein>
<gene>
    <name evidence="3" type="ORF">E9228_002918</name>
</gene>
<dbReference type="SMART" id="SM00530">
    <property type="entry name" value="HTH_XRE"/>
    <property type="match status" value="1"/>
</dbReference>
<proteinExistence type="predicted"/>
<name>A0ABX0TEQ2_9MICO</name>
<dbReference type="RefSeq" id="WP_166781238.1">
    <property type="nucleotide sequence ID" value="NZ_JAAOYO010000004.1"/>
</dbReference>
<dbReference type="PROSITE" id="PS50943">
    <property type="entry name" value="HTH_CROC1"/>
    <property type="match status" value="1"/>
</dbReference>
<feature type="region of interest" description="Disordered" evidence="1">
    <location>
        <begin position="94"/>
        <end position="139"/>
    </location>
</feature>
<dbReference type="InterPro" id="IPR001387">
    <property type="entry name" value="Cro/C1-type_HTH"/>
</dbReference>
<evidence type="ECO:0000256" key="1">
    <source>
        <dbReference type="SAM" id="MobiDB-lite"/>
    </source>
</evidence>
<dbReference type="SUPFAM" id="SSF47413">
    <property type="entry name" value="lambda repressor-like DNA-binding domains"/>
    <property type="match status" value="1"/>
</dbReference>